<dbReference type="PANTHER" id="PTHR48449:SF1">
    <property type="entry name" value="DUF1985 DOMAIN-CONTAINING PROTEIN"/>
    <property type="match status" value="1"/>
</dbReference>
<reference evidence="2 3" key="1">
    <citation type="submission" date="2024-02" db="EMBL/GenBank/DDBJ databases">
        <title>de novo genome assembly of Solanum bulbocastanum strain 11H21.</title>
        <authorList>
            <person name="Hosaka A.J."/>
        </authorList>
    </citation>
    <scope>NUCLEOTIDE SEQUENCE [LARGE SCALE GENOMIC DNA]</scope>
    <source>
        <tissue evidence="2">Young leaves</tissue>
    </source>
</reference>
<organism evidence="2 3">
    <name type="scientific">Solanum bulbocastanum</name>
    <name type="common">Wild potato</name>
    <dbReference type="NCBI Taxonomy" id="147425"/>
    <lineage>
        <taxon>Eukaryota</taxon>
        <taxon>Viridiplantae</taxon>
        <taxon>Streptophyta</taxon>
        <taxon>Embryophyta</taxon>
        <taxon>Tracheophyta</taxon>
        <taxon>Spermatophyta</taxon>
        <taxon>Magnoliopsida</taxon>
        <taxon>eudicotyledons</taxon>
        <taxon>Gunneridae</taxon>
        <taxon>Pentapetalae</taxon>
        <taxon>asterids</taxon>
        <taxon>lamiids</taxon>
        <taxon>Solanales</taxon>
        <taxon>Solanaceae</taxon>
        <taxon>Solanoideae</taxon>
        <taxon>Solaneae</taxon>
        <taxon>Solanum</taxon>
    </lineage>
</organism>
<evidence type="ECO:0000259" key="1">
    <source>
        <dbReference type="Pfam" id="PF09331"/>
    </source>
</evidence>
<protein>
    <recommendedName>
        <fullName evidence="1">DUF1985 domain-containing protein</fullName>
    </recommendedName>
</protein>
<dbReference type="Proteomes" id="UP001371456">
    <property type="component" value="Unassembled WGS sequence"/>
</dbReference>
<dbReference type="AlphaFoldDB" id="A0AAN8YEW5"/>
<dbReference type="Pfam" id="PF09331">
    <property type="entry name" value="DUF1985"/>
    <property type="match status" value="1"/>
</dbReference>
<evidence type="ECO:0000313" key="3">
    <source>
        <dbReference type="Proteomes" id="UP001371456"/>
    </source>
</evidence>
<sequence>MNVVKDMSTFLGQEKFQQFLETPFGVFNDLPPIKVHCKLLRHLLLTMTNNDRDDMFIIKINGTELRFGIKEFAVVTGLKCGLISDFVSDPSIPNRLIKKYFGKMNNVPKLDFLNKSKEIKH</sequence>
<feature type="domain" description="DUF1985" evidence="1">
    <location>
        <begin position="50"/>
        <end position="114"/>
    </location>
</feature>
<dbReference type="PANTHER" id="PTHR48449">
    <property type="entry name" value="DUF1985 DOMAIN-CONTAINING PROTEIN"/>
    <property type="match status" value="1"/>
</dbReference>
<evidence type="ECO:0000313" key="2">
    <source>
        <dbReference type="EMBL" id="KAK6789867.1"/>
    </source>
</evidence>
<gene>
    <name evidence="2" type="ORF">RDI58_013667</name>
</gene>
<name>A0AAN8YEW5_SOLBU</name>
<dbReference type="InterPro" id="IPR015410">
    <property type="entry name" value="DUF1985"/>
</dbReference>
<comment type="caution">
    <text evidence="2">The sequence shown here is derived from an EMBL/GenBank/DDBJ whole genome shotgun (WGS) entry which is preliminary data.</text>
</comment>
<dbReference type="EMBL" id="JBANQN010000005">
    <property type="protein sequence ID" value="KAK6789867.1"/>
    <property type="molecule type" value="Genomic_DNA"/>
</dbReference>
<proteinExistence type="predicted"/>
<accession>A0AAN8YEW5</accession>
<keyword evidence="3" id="KW-1185">Reference proteome</keyword>